<reference evidence="4" key="1">
    <citation type="submission" date="2020-01" db="EMBL/GenBank/DDBJ databases">
        <title>Genome sequence of Kobresia littledalei, the first chromosome-level genome in the family Cyperaceae.</title>
        <authorList>
            <person name="Qu G."/>
        </authorList>
    </citation>
    <scope>NUCLEOTIDE SEQUENCE</scope>
    <source>
        <strain evidence="4">C.B.Clarke</strain>
        <tissue evidence="4">Leaf</tissue>
    </source>
</reference>
<dbReference type="InterPro" id="IPR036875">
    <property type="entry name" value="Znf_CCHC_sf"/>
</dbReference>
<evidence type="ECO:0000256" key="2">
    <source>
        <dbReference type="SAM" id="MobiDB-lite"/>
    </source>
</evidence>
<dbReference type="Pfam" id="PF00098">
    <property type="entry name" value="zf-CCHC"/>
    <property type="match status" value="1"/>
</dbReference>
<name>A0A833QL76_9POAL</name>
<proteinExistence type="predicted"/>
<dbReference type="InterPro" id="IPR001878">
    <property type="entry name" value="Znf_CCHC"/>
</dbReference>
<keyword evidence="1" id="KW-0479">Metal-binding</keyword>
<dbReference type="OrthoDB" id="3863715at2759"/>
<evidence type="ECO:0000313" key="4">
    <source>
        <dbReference type="EMBL" id="KAF3324519.1"/>
    </source>
</evidence>
<dbReference type="SMART" id="SM00343">
    <property type="entry name" value="ZnF_C2HC"/>
    <property type="match status" value="2"/>
</dbReference>
<feature type="region of interest" description="Disordered" evidence="2">
    <location>
        <begin position="57"/>
        <end position="79"/>
    </location>
</feature>
<feature type="domain" description="CCHC-type" evidence="3">
    <location>
        <begin position="20"/>
        <end position="35"/>
    </location>
</feature>
<dbReference type="PROSITE" id="PS50158">
    <property type="entry name" value="ZF_CCHC"/>
    <property type="match status" value="1"/>
</dbReference>
<evidence type="ECO:0000313" key="5">
    <source>
        <dbReference type="Proteomes" id="UP000623129"/>
    </source>
</evidence>
<sequence>MIRRRFGEMKHRSTTVNHVCYRCGSPEHLATDCRNSQKCLVCKEHGQQSHICTSKAFRLPPNPHKSRPSTAPPLTTDHRSSSITMAGIRNLILLFNTTMESEARLGEFSRSFILSDVAKWGPDRIDRRSVTFFPT</sequence>
<dbReference type="SUPFAM" id="SSF57756">
    <property type="entry name" value="Retrovirus zinc finger-like domains"/>
    <property type="match status" value="1"/>
</dbReference>
<dbReference type="Gene3D" id="4.10.60.10">
    <property type="entry name" value="Zinc finger, CCHC-type"/>
    <property type="match status" value="1"/>
</dbReference>
<dbReference type="EMBL" id="SWLB01000021">
    <property type="protein sequence ID" value="KAF3324519.1"/>
    <property type="molecule type" value="Genomic_DNA"/>
</dbReference>
<gene>
    <name evidence="4" type="ORF">FCM35_KLT10676</name>
</gene>
<evidence type="ECO:0000259" key="3">
    <source>
        <dbReference type="PROSITE" id="PS50158"/>
    </source>
</evidence>
<accession>A0A833QL76</accession>
<keyword evidence="1" id="KW-0862">Zinc</keyword>
<dbReference type="Proteomes" id="UP000623129">
    <property type="component" value="Unassembled WGS sequence"/>
</dbReference>
<protein>
    <recommendedName>
        <fullName evidence="3">CCHC-type domain-containing protein</fullName>
    </recommendedName>
</protein>
<dbReference type="AlphaFoldDB" id="A0A833QL76"/>
<evidence type="ECO:0000256" key="1">
    <source>
        <dbReference type="PROSITE-ProRule" id="PRU00047"/>
    </source>
</evidence>
<comment type="caution">
    <text evidence="4">The sequence shown here is derived from an EMBL/GenBank/DDBJ whole genome shotgun (WGS) entry which is preliminary data.</text>
</comment>
<dbReference type="GO" id="GO:0008270">
    <property type="term" value="F:zinc ion binding"/>
    <property type="evidence" value="ECO:0007669"/>
    <property type="project" value="UniProtKB-KW"/>
</dbReference>
<keyword evidence="5" id="KW-1185">Reference proteome</keyword>
<keyword evidence="1" id="KW-0863">Zinc-finger</keyword>
<dbReference type="GO" id="GO:0003676">
    <property type="term" value="F:nucleic acid binding"/>
    <property type="evidence" value="ECO:0007669"/>
    <property type="project" value="InterPro"/>
</dbReference>
<organism evidence="4 5">
    <name type="scientific">Carex littledalei</name>
    <dbReference type="NCBI Taxonomy" id="544730"/>
    <lineage>
        <taxon>Eukaryota</taxon>
        <taxon>Viridiplantae</taxon>
        <taxon>Streptophyta</taxon>
        <taxon>Embryophyta</taxon>
        <taxon>Tracheophyta</taxon>
        <taxon>Spermatophyta</taxon>
        <taxon>Magnoliopsida</taxon>
        <taxon>Liliopsida</taxon>
        <taxon>Poales</taxon>
        <taxon>Cyperaceae</taxon>
        <taxon>Cyperoideae</taxon>
        <taxon>Cariceae</taxon>
        <taxon>Carex</taxon>
        <taxon>Carex subgen. Euthyceras</taxon>
    </lineage>
</organism>